<evidence type="ECO:0000256" key="4">
    <source>
        <dbReference type="SAM" id="SignalP"/>
    </source>
</evidence>
<proteinExistence type="predicted"/>
<dbReference type="SUPFAM" id="SSF55797">
    <property type="entry name" value="PR-1-like"/>
    <property type="match status" value="1"/>
</dbReference>
<dbReference type="Gene3D" id="3.40.33.10">
    <property type="entry name" value="CAP"/>
    <property type="match status" value="1"/>
</dbReference>
<feature type="domain" description="ShKT" evidence="5">
    <location>
        <begin position="306"/>
        <end position="344"/>
    </location>
</feature>
<gene>
    <name evidence="6" type="ORF">QR680_018024</name>
</gene>
<dbReference type="Pfam" id="PF00188">
    <property type="entry name" value="CAP"/>
    <property type="match status" value="1"/>
</dbReference>
<dbReference type="SMART" id="SM00254">
    <property type="entry name" value="ShKT"/>
    <property type="match status" value="2"/>
</dbReference>
<evidence type="ECO:0000313" key="6">
    <source>
        <dbReference type="EMBL" id="KAK0405498.1"/>
    </source>
</evidence>
<dbReference type="PRINTS" id="PR00837">
    <property type="entry name" value="V5TPXLIKE"/>
</dbReference>
<evidence type="ECO:0000256" key="3">
    <source>
        <dbReference type="SAM" id="Phobius"/>
    </source>
</evidence>
<dbReference type="PROSITE" id="PS51670">
    <property type="entry name" value="SHKT"/>
    <property type="match status" value="2"/>
</dbReference>
<comment type="caution">
    <text evidence="6">The sequence shown here is derived from an EMBL/GenBank/DDBJ whole genome shotgun (WGS) entry which is preliminary data.</text>
</comment>
<dbReference type="Pfam" id="PF01549">
    <property type="entry name" value="ShK"/>
    <property type="match status" value="2"/>
</dbReference>
<accession>A0AA39LQ61</accession>
<dbReference type="InterPro" id="IPR014044">
    <property type="entry name" value="CAP_dom"/>
</dbReference>
<feature type="signal peptide" evidence="4">
    <location>
        <begin position="1"/>
        <end position="18"/>
    </location>
</feature>
<dbReference type="InterPro" id="IPR035940">
    <property type="entry name" value="CAP_sf"/>
</dbReference>
<feature type="transmembrane region" description="Helical" evidence="3">
    <location>
        <begin position="407"/>
        <end position="429"/>
    </location>
</feature>
<evidence type="ECO:0000256" key="2">
    <source>
        <dbReference type="SAM" id="MobiDB-lite"/>
    </source>
</evidence>
<keyword evidence="3" id="KW-0812">Transmembrane</keyword>
<protein>
    <recommendedName>
        <fullName evidence="5">ShKT domain-containing protein</fullName>
    </recommendedName>
</protein>
<feature type="chain" id="PRO_5041296771" description="ShKT domain-containing protein" evidence="4">
    <location>
        <begin position="19"/>
        <end position="658"/>
    </location>
</feature>
<feature type="transmembrane region" description="Helical" evidence="3">
    <location>
        <begin position="368"/>
        <end position="395"/>
    </location>
</feature>
<feature type="transmembrane region" description="Helical" evidence="3">
    <location>
        <begin position="482"/>
        <end position="501"/>
    </location>
</feature>
<name>A0AA39LQ61_9BILA</name>
<evidence type="ECO:0000256" key="1">
    <source>
        <dbReference type="PROSITE-ProRule" id="PRU01005"/>
    </source>
</evidence>
<sequence>MITLPLIWLLMGFWAVHGQLVREYFFDESQKKQLLESHNTLRSLEPASNMQELVWDDRLAKTALAHARNCDVWHSKPETRLHKFYDWIGENIWWSNDKTLRKNLRSAMLEFYDEKKFYFFGQNVCAKGKMCLHYTQFVWATTCAVGCAATQCSSIKHGRHISHGHVIVCHYGEGGNEYGNRPYLPGPKCSNCPIGSRCNSKGLCSSTCTSLPSPFQLKFASTTTGSPPPTTTATSHPLATSPPSSDCRDRRSVCVHWAKTGNCHGAQRKFMAQFCASSCGLCDSEVTTEAPKTQNVTIADDGDGKCRDRLSKKRCERDRAVGRCRNPRTMTAMKENCKVTCGFCESALSCRDMYRTVECSLLKERGQVAVRAFCILLNFQAVICISTFSTVFILAQINKLTPRILTISLTIALFGRSVCGFVKALLNIYEVRAPHTHYAESLFEAVNESFYSAVMMATFLALIERITVLFGQSWVLRSIPVTVLSTFCTASPLLVAVYVRYRRVDLEFPKNAALPYVLIALAILSIVLSVQLDQKKRKLLKLSERQVSLRFDLADTVRNTQPVLATTVLLTVILTIQHVVGAVAPHFSETENILFALYTNFFPLVFVYRCPSVLKHFPSLRKWVIRNSKAKLHPAYRCDSVWVVGIGESYARKPTTTT</sequence>
<feature type="transmembrane region" description="Helical" evidence="3">
    <location>
        <begin position="593"/>
        <end position="611"/>
    </location>
</feature>
<feature type="transmembrane region" description="Helical" evidence="3">
    <location>
        <begin position="563"/>
        <end position="587"/>
    </location>
</feature>
<dbReference type="InterPro" id="IPR001283">
    <property type="entry name" value="CRISP-related"/>
</dbReference>
<dbReference type="SMART" id="SM00198">
    <property type="entry name" value="SCP"/>
    <property type="match status" value="1"/>
</dbReference>
<organism evidence="6 7">
    <name type="scientific">Steinernema hermaphroditum</name>
    <dbReference type="NCBI Taxonomy" id="289476"/>
    <lineage>
        <taxon>Eukaryota</taxon>
        <taxon>Metazoa</taxon>
        <taxon>Ecdysozoa</taxon>
        <taxon>Nematoda</taxon>
        <taxon>Chromadorea</taxon>
        <taxon>Rhabditida</taxon>
        <taxon>Tylenchina</taxon>
        <taxon>Panagrolaimomorpha</taxon>
        <taxon>Strongyloidoidea</taxon>
        <taxon>Steinernematidae</taxon>
        <taxon>Steinernema</taxon>
    </lineage>
</organism>
<feature type="compositionally biased region" description="Low complexity" evidence="2">
    <location>
        <begin position="220"/>
        <end position="245"/>
    </location>
</feature>
<feature type="region of interest" description="Disordered" evidence="2">
    <location>
        <begin position="219"/>
        <end position="248"/>
    </location>
</feature>
<dbReference type="AlphaFoldDB" id="A0AA39LQ61"/>
<feature type="transmembrane region" description="Helical" evidence="3">
    <location>
        <begin position="513"/>
        <end position="532"/>
    </location>
</feature>
<dbReference type="PANTHER" id="PTHR10334">
    <property type="entry name" value="CYSTEINE-RICH SECRETORY PROTEIN-RELATED"/>
    <property type="match status" value="1"/>
</dbReference>
<keyword evidence="4" id="KW-0732">Signal</keyword>
<dbReference type="Gene3D" id="1.10.10.1940">
    <property type="match status" value="2"/>
</dbReference>
<dbReference type="Proteomes" id="UP001175271">
    <property type="component" value="Unassembled WGS sequence"/>
</dbReference>
<feature type="domain" description="ShKT" evidence="5">
    <location>
        <begin position="247"/>
        <end position="282"/>
    </location>
</feature>
<evidence type="ECO:0000259" key="5">
    <source>
        <dbReference type="PROSITE" id="PS51670"/>
    </source>
</evidence>
<dbReference type="EMBL" id="JAUCMV010000004">
    <property type="protein sequence ID" value="KAK0405498.1"/>
    <property type="molecule type" value="Genomic_DNA"/>
</dbReference>
<evidence type="ECO:0000313" key="7">
    <source>
        <dbReference type="Proteomes" id="UP001175271"/>
    </source>
</evidence>
<dbReference type="InterPro" id="IPR003582">
    <property type="entry name" value="ShKT_dom"/>
</dbReference>
<keyword evidence="3" id="KW-0472">Membrane</keyword>
<reference evidence="6" key="1">
    <citation type="submission" date="2023-06" db="EMBL/GenBank/DDBJ databases">
        <title>Genomic analysis of the entomopathogenic nematode Steinernema hermaphroditum.</title>
        <authorList>
            <person name="Schwarz E.M."/>
            <person name="Heppert J.K."/>
            <person name="Baniya A."/>
            <person name="Schwartz H.T."/>
            <person name="Tan C.-H."/>
            <person name="Antoshechkin I."/>
            <person name="Sternberg P.W."/>
            <person name="Goodrich-Blair H."/>
            <person name="Dillman A.R."/>
        </authorList>
    </citation>
    <scope>NUCLEOTIDE SEQUENCE</scope>
    <source>
        <strain evidence="6">PS9179</strain>
        <tissue evidence="6">Whole animal</tissue>
    </source>
</reference>
<keyword evidence="7" id="KW-1185">Reference proteome</keyword>
<feature type="transmembrane region" description="Helical" evidence="3">
    <location>
        <begin position="449"/>
        <end position="470"/>
    </location>
</feature>
<comment type="caution">
    <text evidence="1">Lacks conserved residue(s) required for the propagation of feature annotation.</text>
</comment>
<keyword evidence="3" id="KW-1133">Transmembrane helix</keyword>